<dbReference type="PANTHER" id="PTHR11384">
    <property type="entry name" value="ATP-BINDING CASSETTE, SUB-FAMILY D MEMBER"/>
    <property type="match status" value="1"/>
</dbReference>
<dbReference type="SUPFAM" id="SSF52540">
    <property type="entry name" value="P-loop containing nucleoside triphosphate hydrolases"/>
    <property type="match status" value="1"/>
</dbReference>
<evidence type="ECO:0000256" key="1">
    <source>
        <dbReference type="ARBA" id="ARBA00008575"/>
    </source>
</evidence>
<evidence type="ECO:0000256" key="2">
    <source>
        <dbReference type="ARBA" id="ARBA00022448"/>
    </source>
</evidence>
<dbReference type="SMART" id="SM00382">
    <property type="entry name" value="AAA"/>
    <property type="match status" value="1"/>
</dbReference>
<dbReference type="SUPFAM" id="SSF90123">
    <property type="entry name" value="ABC transporter transmembrane region"/>
    <property type="match status" value="1"/>
</dbReference>
<gene>
    <name evidence="12" type="ORF">PGLA2088_LOCUS40962</name>
</gene>
<dbReference type="GO" id="GO:0005524">
    <property type="term" value="F:ATP binding"/>
    <property type="evidence" value="ECO:0007669"/>
    <property type="project" value="UniProtKB-KW"/>
</dbReference>
<dbReference type="PANTHER" id="PTHR11384:SF55">
    <property type="entry name" value="ATP-BINDING CASSETTE TRANSPORTER"/>
    <property type="match status" value="1"/>
</dbReference>
<feature type="region of interest" description="Disordered" evidence="8">
    <location>
        <begin position="19"/>
        <end position="41"/>
    </location>
</feature>
<evidence type="ECO:0000256" key="4">
    <source>
        <dbReference type="ARBA" id="ARBA00022741"/>
    </source>
</evidence>
<keyword evidence="7 9" id="KW-0472">Membrane</keyword>
<keyword evidence="2" id="KW-0813">Transport</keyword>
<feature type="domain" description="ABC transmembrane type-1" evidence="11">
    <location>
        <begin position="171"/>
        <end position="355"/>
    </location>
</feature>
<evidence type="ECO:0000256" key="7">
    <source>
        <dbReference type="ARBA" id="ARBA00023136"/>
    </source>
</evidence>
<dbReference type="PROSITE" id="PS50893">
    <property type="entry name" value="ABC_TRANSPORTER_2"/>
    <property type="match status" value="1"/>
</dbReference>
<evidence type="ECO:0000259" key="10">
    <source>
        <dbReference type="PROSITE" id="PS50893"/>
    </source>
</evidence>
<evidence type="ECO:0000259" key="11">
    <source>
        <dbReference type="PROSITE" id="PS50929"/>
    </source>
</evidence>
<dbReference type="InterPro" id="IPR003593">
    <property type="entry name" value="AAA+_ATPase"/>
</dbReference>
<keyword evidence="4" id="KW-0547">Nucleotide-binding</keyword>
<reference evidence="12" key="1">
    <citation type="submission" date="2021-02" db="EMBL/GenBank/DDBJ databases">
        <authorList>
            <person name="Dougan E. K."/>
            <person name="Rhodes N."/>
            <person name="Thang M."/>
            <person name="Chan C."/>
        </authorList>
    </citation>
    <scope>NUCLEOTIDE SEQUENCE</scope>
</reference>
<evidence type="ECO:0000256" key="8">
    <source>
        <dbReference type="SAM" id="MobiDB-lite"/>
    </source>
</evidence>
<dbReference type="Gene3D" id="3.40.50.300">
    <property type="entry name" value="P-loop containing nucleotide triphosphate hydrolases"/>
    <property type="match status" value="1"/>
</dbReference>
<dbReference type="Proteomes" id="UP000626109">
    <property type="component" value="Unassembled WGS sequence"/>
</dbReference>
<feature type="non-terminal residue" evidence="12">
    <location>
        <position position="639"/>
    </location>
</feature>
<dbReference type="InterPro" id="IPR011527">
    <property type="entry name" value="ABC1_TM_dom"/>
</dbReference>
<keyword evidence="5" id="KW-0067">ATP-binding</keyword>
<organism evidence="12 13">
    <name type="scientific">Polarella glacialis</name>
    <name type="common">Dinoflagellate</name>
    <dbReference type="NCBI Taxonomy" id="89957"/>
    <lineage>
        <taxon>Eukaryota</taxon>
        <taxon>Sar</taxon>
        <taxon>Alveolata</taxon>
        <taxon>Dinophyceae</taxon>
        <taxon>Suessiales</taxon>
        <taxon>Suessiaceae</taxon>
        <taxon>Polarella</taxon>
    </lineage>
</organism>
<keyword evidence="6 9" id="KW-1133">Transmembrane helix</keyword>
<accession>A0A813L5K8</accession>
<dbReference type="GO" id="GO:0140359">
    <property type="term" value="F:ABC-type transporter activity"/>
    <property type="evidence" value="ECO:0007669"/>
    <property type="project" value="InterPro"/>
</dbReference>
<evidence type="ECO:0000313" key="13">
    <source>
        <dbReference type="Proteomes" id="UP000626109"/>
    </source>
</evidence>
<evidence type="ECO:0008006" key="14">
    <source>
        <dbReference type="Google" id="ProtNLM"/>
    </source>
</evidence>
<dbReference type="InterPro" id="IPR036640">
    <property type="entry name" value="ABC1_TM_sf"/>
</dbReference>
<dbReference type="Pfam" id="PF06472">
    <property type="entry name" value="ABC_membrane_2"/>
    <property type="match status" value="1"/>
</dbReference>
<comment type="caution">
    <text evidence="12">The sequence shown here is derived from an EMBL/GenBank/DDBJ whole genome shotgun (WGS) entry which is preliminary data.</text>
</comment>
<dbReference type="InterPro" id="IPR003439">
    <property type="entry name" value="ABC_transporter-like_ATP-bd"/>
</dbReference>
<dbReference type="Pfam" id="PF00005">
    <property type="entry name" value="ABC_tran"/>
    <property type="match status" value="1"/>
</dbReference>
<dbReference type="InterPro" id="IPR050835">
    <property type="entry name" value="ABC_transporter_sub-D"/>
</dbReference>
<dbReference type="PROSITE" id="PS50929">
    <property type="entry name" value="ABC_TM1F"/>
    <property type="match status" value="1"/>
</dbReference>
<dbReference type="EMBL" id="CAJNNW010033681">
    <property type="protein sequence ID" value="CAE8719907.1"/>
    <property type="molecule type" value="Genomic_DNA"/>
</dbReference>
<evidence type="ECO:0000256" key="9">
    <source>
        <dbReference type="SAM" id="Phobius"/>
    </source>
</evidence>
<dbReference type="Gene3D" id="1.20.1560.10">
    <property type="entry name" value="ABC transporter type 1, transmembrane domain"/>
    <property type="match status" value="1"/>
</dbReference>
<evidence type="ECO:0000256" key="3">
    <source>
        <dbReference type="ARBA" id="ARBA00022692"/>
    </source>
</evidence>
<feature type="region of interest" description="Disordered" evidence="8">
    <location>
        <begin position="609"/>
        <end position="628"/>
    </location>
</feature>
<comment type="similarity">
    <text evidence="1">Belongs to the ABC transporter superfamily. ABCD family. Peroxisomal fatty acyl CoA transporter (TC 3.A.1.203) subfamily.</text>
</comment>
<sequence length="639" mass="69156">VATVAIPIAVGAAVNRRLRRNAPSSTTKAAKSRKEGLGDGDTSGAGAAWLMAKRVMWGNPVHRRRSAMFSFLLVLALAAANAAAVAQSFAQRDYMTALAQRDAATFAAKLGYAMLLLACTMPARCLAEFATGGLVIVWRDSITESLLDDYFQPRAVYWLRRESSATDPDMRIAVEAGHFSDSLVLMVRDVFENSLKLCGFLGVVFSISRPLCAVMAAYAILGALATVQLFGRPLVSLDRGIRAQEAAFRSILARCRERAEALCLSAGESSEGAEARLRYQRLRRQQWARACWRTGLGTFRECFNWAAYLVPISLVAPLWLQGDVPFGTVSQAVMAFQVSLGALSVVVRKFRSVSSLVAEGGRLESLVEALHRATAAAQSPMPEVELLLPQDSAAALELQDLSLWLPGGQAGGAGELCHSLCLELRAGERLAVFGPSGTGKTTLVRSMAGLWAHGSGRLRRAADTVFLSQEPYVPEGTLRRLLTFPAPAGQFSDEELCEAARRACLGRLLERYGRDLEAQADWEAVLSRGEQQRCAVCRLLLLRPRLAVLDEATSALDEATEEALYAELLALQPSSSADSSDARTSIVSVSHRPSVQRFHTHLLCRKNLESPSASDTSASSASAEPEKKAEWLFKPAELL</sequence>
<proteinExistence type="inferred from homology"/>
<dbReference type="InterPro" id="IPR027417">
    <property type="entry name" value="P-loop_NTPase"/>
</dbReference>
<dbReference type="GO" id="GO:0016887">
    <property type="term" value="F:ATP hydrolysis activity"/>
    <property type="evidence" value="ECO:0007669"/>
    <property type="project" value="InterPro"/>
</dbReference>
<name>A0A813L5K8_POLGL</name>
<evidence type="ECO:0000256" key="5">
    <source>
        <dbReference type="ARBA" id="ARBA00022840"/>
    </source>
</evidence>
<protein>
    <recommendedName>
        <fullName evidence="14">ATP-dependent transporter ycf16</fullName>
    </recommendedName>
</protein>
<evidence type="ECO:0000256" key="6">
    <source>
        <dbReference type="ARBA" id="ARBA00022989"/>
    </source>
</evidence>
<dbReference type="AlphaFoldDB" id="A0A813L5K8"/>
<dbReference type="GO" id="GO:0016020">
    <property type="term" value="C:membrane"/>
    <property type="evidence" value="ECO:0007669"/>
    <property type="project" value="InterPro"/>
</dbReference>
<keyword evidence="3 9" id="KW-0812">Transmembrane</keyword>
<evidence type="ECO:0000313" key="12">
    <source>
        <dbReference type="EMBL" id="CAE8719907.1"/>
    </source>
</evidence>
<feature type="compositionally biased region" description="Low complexity" evidence="8">
    <location>
        <begin position="609"/>
        <end position="623"/>
    </location>
</feature>
<feature type="domain" description="ABC transporter" evidence="10">
    <location>
        <begin position="396"/>
        <end position="632"/>
    </location>
</feature>
<feature type="transmembrane region" description="Helical" evidence="9">
    <location>
        <begin position="69"/>
        <end position="90"/>
    </location>
</feature>